<name>A0A8S1ENG9_9PELO</name>
<proteinExistence type="predicted"/>
<dbReference type="InterPro" id="IPR039840">
    <property type="entry name" value="NAA80"/>
</dbReference>
<dbReference type="PANTHER" id="PTHR13538">
    <property type="entry name" value="N-ACETYLTRANSFERASE 6"/>
    <property type="match status" value="1"/>
</dbReference>
<dbReference type="GO" id="GO:0005737">
    <property type="term" value="C:cytoplasm"/>
    <property type="evidence" value="ECO:0007669"/>
    <property type="project" value="TreeGrafter"/>
</dbReference>
<gene>
    <name evidence="3" type="ORF">CBOVIS_LOCUS4283</name>
</gene>
<dbReference type="Gene3D" id="3.40.630.30">
    <property type="match status" value="1"/>
</dbReference>
<dbReference type="InterPro" id="IPR000182">
    <property type="entry name" value="GNAT_dom"/>
</dbReference>
<dbReference type="GO" id="GO:0008080">
    <property type="term" value="F:N-acetyltransferase activity"/>
    <property type="evidence" value="ECO:0007669"/>
    <property type="project" value="InterPro"/>
</dbReference>
<evidence type="ECO:0000256" key="1">
    <source>
        <dbReference type="SAM" id="MobiDB-lite"/>
    </source>
</evidence>
<dbReference type="Proteomes" id="UP000494206">
    <property type="component" value="Unassembled WGS sequence"/>
</dbReference>
<accession>A0A8S1ENG9</accession>
<organism evidence="3 4">
    <name type="scientific">Caenorhabditis bovis</name>
    <dbReference type="NCBI Taxonomy" id="2654633"/>
    <lineage>
        <taxon>Eukaryota</taxon>
        <taxon>Metazoa</taxon>
        <taxon>Ecdysozoa</taxon>
        <taxon>Nematoda</taxon>
        <taxon>Chromadorea</taxon>
        <taxon>Rhabditida</taxon>
        <taxon>Rhabditina</taxon>
        <taxon>Rhabditomorpha</taxon>
        <taxon>Rhabditoidea</taxon>
        <taxon>Rhabditidae</taxon>
        <taxon>Peloderinae</taxon>
        <taxon>Caenorhabditis</taxon>
    </lineage>
</organism>
<comment type="caution">
    <text evidence="3">The sequence shown here is derived from an EMBL/GenBank/DDBJ whole genome shotgun (WGS) entry which is preliminary data.</text>
</comment>
<dbReference type="AlphaFoldDB" id="A0A8S1ENG9"/>
<reference evidence="3 4" key="1">
    <citation type="submission" date="2020-04" db="EMBL/GenBank/DDBJ databases">
        <authorList>
            <person name="Laetsch R D."/>
            <person name="Stevens L."/>
            <person name="Kumar S."/>
            <person name="Blaxter L. M."/>
        </authorList>
    </citation>
    <scope>NUCLEOTIDE SEQUENCE [LARGE SCALE GENOMIC DNA]</scope>
</reference>
<dbReference type="SUPFAM" id="SSF55729">
    <property type="entry name" value="Acyl-CoA N-acyltransferases (Nat)"/>
    <property type="match status" value="1"/>
</dbReference>
<dbReference type="InterPro" id="IPR016181">
    <property type="entry name" value="Acyl_CoA_acyltransferase"/>
</dbReference>
<dbReference type="EMBL" id="CADEPM010000003">
    <property type="protein sequence ID" value="CAB3401548.1"/>
    <property type="molecule type" value="Genomic_DNA"/>
</dbReference>
<dbReference type="Pfam" id="PF00583">
    <property type="entry name" value="Acetyltransf_1"/>
    <property type="match status" value="1"/>
</dbReference>
<feature type="region of interest" description="Disordered" evidence="1">
    <location>
        <begin position="182"/>
        <end position="228"/>
    </location>
</feature>
<dbReference type="GO" id="GO:1905502">
    <property type="term" value="F:acetyl-CoA binding"/>
    <property type="evidence" value="ECO:0007669"/>
    <property type="project" value="TreeGrafter"/>
</dbReference>
<dbReference type="CDD" id="cd04301">
    <property type="entry name" value="NAT_SF"/>
    <property type="match status" value="1"/>
</dbReference>
<dbReference type="PROSITE" id="PS51186">
    <property type="entry name" value="GNAT"/>
    <property type="match status" value="1"/>
</dbReference>
<evidence type="ECO:0000313" key="4">
    <source>
        <dbReference type="Proteomes" id="UP000494206"/>
    </source>
</evidence>
<evidence type="ECO:0000313" key="3">
    <source>
        <dbReference type="EMBL" id="CAB3401548.1"/>
    </source>
</evidence>
<feature type="compositionally biased region" description="Pro residues" evidence="1">
    <location>
        <begin position="198"/>
        <end position="207"/>
    </location>
</feature>
<protein>
    <recommendedName>
        <fullName evidence="2">N-acetyltransferase domain-containing protein</fullName>
    </recommendedName>
</protein>
<dbReference type="OrthoDB" id="329272at2759"/>
<keyword evidence="4" id="KW-1185">Reference proteome</keyword>
<evidence type="ECO:0000259" key="2">
    <source>
        <dbReference type="PROSITE" id="PS51186"/>
    </source>
</evidence>
<dbReference type="PANTHER" id="PTHR13538:SF4">
    <property type="entry name" value="N-ALPHA-ACETYLTRANSFERASE 80"/>
    <property type="match status" value="1"/>
</dbReference>
<feature type="domain" description="N-acetyltransferase" evidence="2">
    <location>
        <begin position="33"/>
        <end position="177"/>
    </location>
</feature>
<feature type="compositionally biased region" description="Polar residues" evidence="1">
    <location>
        <begin position="184"/>
        <end position="194"/>
    </location>
</feature>
<feature type="compositionally biased region" description="Polar residues" evidence="1">
    <location>
        <begin position="210"/>
        <end position="220"/>
    </location>
</feature>
<sequence length="228" mass="25534">MQTPRVVVSVLAPNASHLSNIPINIVSQMSFEFTTLKNREDLLQSSVKLLNEEWPRSDGSREHSQKKSCRHEPPMSFVLVCKKSDELVGHARICRLPNNPAGLWIESVLIRKDLRGIGLGRFLMEKIEEWMAQNGFDEAYLSTDDQVEFYRRCGYSECDPILHSTTATSVFPPIFCNAQPTPPRTTSSIANVSNGAAPLPPPPPPPTTTKKSSISTTDHQYMSKRIKQ</sequence>